<evidence type="ECO:0000313" key="12">
    <source>
        <dbReference type="Proteomes" id="UP001331761"/>
    </source>
</evidence>
<evidence type="ECO:0000256" key="9">
    <source>
        <dbReference type="RuleBase" id="RU000454"/>
    </source>
</evidence>
<protein>
    <submittedName>
        <fullName evidence="11">Cathepsin d lysosomal aspartyl protease</fullName>
    </submittedName>
</protein>
<keyword evidence="4 9" id="KW-0378">Hydrolase</keyword>
<evidence type="ECO:0000256" key="1">
    <source>
        <dbReference type="ARBA" id="ARBA00007447"/>
    </source>
</evidence>
<dbReference type="PRINTS" id="PR00792">
    <property type="entry name" value="PEPSIN"/>
</dbReference>
<feature type="active site" evidence="7">
    <location>
        <position position="28"/>
    </location>
</feature>
<keyword evidence="2 9" id="KW-0645">Protease</keyword>
<evidence type="ECO:0000256" key="4">
    <source>
        <dbReference type="ARBA" id="ARBA00022801"/>
    </source>
</evidence>
<keyword evidence="5 8" id="KW-1015">Disulfide bond</keyword>
<dbReference type="EMBL" id="WIXE01023798">
    <property type="protein sequence ID" value="KAK5966172.1"/>
    <property type="molecule type" value="Genomic_DNA"/>
</dbReference>
<dbReference type="Gene3D" id="2.60.40.1960">
    <property type="match status" value="1"/>
</dbReference>
<evidence type="ECO:0000256" key="8">
    <source>
        <dbReference type="PIRSR" id="PIRSR601461-2"/>
    </source>
</evidence>
<evidence type="ECO:0000313" key="11">
    <source>
        <dbReference type="EMBL" id="KAK5966172.1"/>
    </source>
</evidence>
<dbReference type="InterPro" id="IPR033121">
    <property type="entry name" value="PEPTIDASE_A1"/>
</dbReference>
<dbReference type="Gene3D" id="2.40.70.10">
    <property type="entry name" value="Acid Proteases"/>
    <property type="match status" value="2"/>
</dbReference>
<dbReference type="PROSITE" id="PS51767">
    <property type="entry name" value="PEPTIDASE_A1"/>
    <property type="match status" value="1"/>
</dbReference>
<dbReference type="InterPro" id="IPR001969">
    <property type="entry name" value="Aspartic_peptidase_AS"/>
</dbReference>
<dbReference type="PANTHER" id="PTHR47966">
    <property type="entry name" value="BETA-SITE APP-CLEAVING ENZYME, ISOFORM A-RELATED"/>
    <property type="match status" value="1"/>
</dbReference>
<feature type="disulfide bond" evidence="8">
    <location>
        <begin position="250"/>
        <end position="284"/>
    </location>
</feature>
<organism evidence="11 12">
    <name type="scientific">Trichostrongylus colubriformis</name>
    <name type="common">Black scour worm</name>
    <dbReference type="NCBI Taxonomy" id="6319"/>
    <lineage>
        <taxon>Eukaryota</taxon>
        <taxon>Metazoa</taxon>
        <taxon>Ecdysozoa</taxon>
        <taxon>Nematoda</taxon>
        <taxon>Chromadorea</taxon>
        <taxon>Rhabditida</taxon>
        <taxon>Rhabditina</taxon>
        <taxon>Rhabditomorpha</taxon>
        <taxon>Strongyloidea</taxon>
        <taxon>Trichostrongylidae</taxon>
        <taxon>Trichostrongylus</taxon>
    </lineage>
</organism>
<keyword evidence="6" id="KW-0325">Glycoprotein</keyword>
<evidence type="ECO:0000259" key="10">
    <source>
        <dbReference type="PROSITE" id="PS51767"/>
    </source>
</evidence>
<dbReference type="InterPro" id="IPR001461">
    <property type="entry name" value="Aspartic_peptidase_A1"/>
</dbReference>
<dbReference type="PANTHER" id="PTHR47966:SF40">
    <property type="entry name" value="ASPARTIC PROTEASE 3"/>
    <property type="match status" value="1"/>
</dbReference>
<dbReference type="GO" id="GO:0004190">
    <property type="term" value="F:aspartic-type endopeptidase activity"/>
    <property type="evidence" value="ECO:0007669"/>
    <property type="project" value="UniProtKB-KW"/>
</dbReference>
<gene>
    <name evidence="11" type="ORF">GCK32_009517</name>
</gene>
<reference evidence="11 12" key="1">
    <citation type="submission" date="2019-10" db="EMBL/GenBank/DDBJ databases">
        <title>Assembly and Annotation for the nematode Trichostrongylus colubriformis.</title>
        <authorList>
            <person name="Martin J."/>
        </authorList>
    </citation>
    <scope>NUCLEOTIDE SEQUENCE [LARGE SCALE GENOMIC DNA]</scope>
    <source>
        <strain evidence="11">G859</strain>
        <tissue evidence="11">Whole worm</tissue>
    </source>
</reference>
<name>A0AAN8EUA2_TRICO</name>
<keyword evidence="3 9" id="KW-0064">Aspartyl protease</keyword>
<dbReference type="InterPro" id="IPR021109">
    <property type="entry name" value="Peptidase_aspartic_dom_sf"/>
</dbReference>
<dbReference type="FunFam" id="2.40.70.10:FF:000002">
    <property type="entry name" value="Vacuolar aspartic proteinase"/>
    <property type="match status" value="1"/>
</dbReference>
<dbReference type="GO" id="GO:0006508">
    <property type="term" value="P:proteolysis"/>
    <property type="evidence" value="ECO:0007669"/>
    <property type="project" value="UniProtKB-KW"/>
</dbReference>
<dbReference type="SUPFAM" id="SSF50630">
    <property type="entry name" value="Acid proteases"/>
    <property type="match status" value="1"/>
</dbReference>
<evidence type="ECO:0000256" key="5">
    <source>
        <dbReference type="ARBA" id="ARBA00023157"/>
    </source>
</evidence>
<sequence length="327" mass="35258">MLSSSYMTEYYGTIQIGTPPQTFKVVFDTGSANLWVPCANCPTSNTACQLHQKFSCPSSSTCTQTTEPLSIQYGTGAMQGYVLHDVVCFGTSREFCTNKQQGLGCAMQEPGNTFVSAQYDGILGLAWGKIAVDDITPPQRQIFLNRQLCGEPVIAFWLNRNSANGVVDGEMTLCGIDPSHYKGFIIWEPLIAENYWRIQLKDLTVGGSSIISGPVDAIVDTGTSLIAGPPDAILKIQAAIGAGPTGQVDCGRLQYMPSIAFTIGEAKLLLAPSNYIIRYSDGTCFSGFQEFAMPSGEQLWILGDVFIGAFYSIFDHGNKRVGFAVAA</sequence>
<feature type="domain" description="Peptidase A1" evidence="10">
    <location>
        <begin position="10"/>
        <end position="324"/>
    </location>
</feature>
<keyword evidence="12" id="KW-1185">Reference proteome</keyword>
<dbReference type="Pfam" id="PF00026">
    <property type="entry name" value="Asp"/>
    <property type="match status" value="1"/>
</dbReference>
<dbReference type="FunFam" id="2.40.70.10:FF:000008">
    <property type="entry name" value="Cathepsin D"/>
    <property type="match status" value="1"/>
</dbReference>
<dbReference type="Proteomes" id="UP001331761">
    <property type="component" value="Unassembled WGS sequence"/>
</dbReference>
<dbReference type="GO" id="GO:0005764">
    <property type="term" value="C:lysosome"/>
    <property type="evidence" value="ECO:0007669"/>
    <property type="project" value="TreeGrafter"/>
</dbReference>
<comment type="caution">
    <text evidence="11">The sequence shown here is derived from an EMBL/GenBank/DDBJ whole genome shotgun (WGS) entry which is preliminary data.</text>
</comment>
<feature type="disulfide bond" evidence="8">
    <location>
        <begin position="41"/>
        <end position="48"/>
    </location>
</feature>
<proteinExistence type="inferred from homology"/>
<feature type="active site" evidence="7">
    <location>
        <position position="220"/>
    </location>
</feature>
<evidence type="ECO:0000256" key="7">
    <source>
        <dbReference type="PIRSR" id="PIRSR601461-1"/>
    </source>
</evidence>
<dbReference type="PROSITE" id="PS00141">
    <property type="entry name" value="ASP_PROTEASE"/>
    <property type="match status" value="2"/>
</dbReference>
<comment type="similarity">
    <text evidence="1 9">Belongs to the peptidase A1 family.</text>
</comment>
<evidence type="ECO:0000256" key="3">
    <source>
        <dbReference type="ARBA" id="ARBA00022750"/>
    </source>
</evidence>
<evidence type="ECO:0000256" key="2">
    <source>
        <dbReference type="ARBA" id="ARBA00022670"/>
    </source>
</evidence>
<evidence type="ECO:0000256" key="6">
    <source>
        <dbReference type="ARBA" id="ARBA00023180"/>
    </source>
</evidence>
<accession>A0AAN8EUA2</accession>
<dbReference type="AlphaFoldDB" id="A0AAN8EUA2"/>